<name>A0ABM9EY63_9BACI</name>
<dbReference type="RefSeq" id="WP_248737791.1">
    <property type="nucleotide sequence ID" value="NZ_CALBWS010000053.1"/>
</dbReference>
<dbReference type="EMBL" id="CALBWS010000053">
    <property type="protein sequence ID" value="CAH2717580.1"/>
    <property type="molecule type" value="Genomic_DNA"/>
</dbReference>
<sequence>MNTVLVISIIIVFIVLLLAVITTSKAYSFKHTVDSFEETPIIDEENKQQVPNQEENKV</sequence>
<proteinExistence type="predicted"/>
<accession>A0ABM9EY63</accession>
<dbReference type="Proteomes" id="UP000838308">
    <property type="component" value="Unassembled WGS sequence"/>
</dbReference>
<dbReference type="NCBIfam" id="NF033232">
    <property type="entry name" value="small_YtzI"/>
    <property type="match status" value="1"/>
</dbReference>
<protein>
    <recommendedName>
        <fullName evidence="3">YtzI protein</fullName>
    </recommendedName>
</protein>
<evidence type="ECO:0008006" key="3">
    <source>
        <dbReference type="Google" id="ProtNLM"/>
    </source>
</evidence>
<evidence type="ECO:0000313" key="2">
    <source>
        <dbReference type="Proteomes" id="UP000838308"/>
    </source>
</evidence>
<organism evidence="1 2">
    <name type="scientific">Neobacillus rhizosphaerae</name>
    <dbReference type="NCBI Taxonomy" id="2880965"/>
    <lineage>
        <taxon>Bacteria</taxon>
        <taxon>Bacillati</taxon>
        <taxon>Bacillota</taxon>
        <taxon>Bacilli</taxon>
        <taxon>Bacillales</taxon>
        <taxon>Bacillaceae</taxon>
        <taxon>Neobacillus</taxon>
    </lineage>
</organism>
<reference evidence="1" key="1">
    <citation type="submission" date="2022-04" db="EMBL/GenBank/DDBJ databases">
        <authorList>
            <person name="Criscuolo A."/>
        </authorList>
    </citation>
    <scope>NUCLEOTIDE SEQUENCE</scope>
    <source>
        <strain evidence="1">CIP111895</strain>
    </source>
</reference>
<comment type="caution">
    <text evidence="1">The sequence shown here is derived from an EMBL/GenBank/DDBJ whole genome shotgun (WGS) entry which is preliminary data.</text>
</comment>
<keyword evidence="2" id="KW-1185">Reference proteome</keyword>
<evidence type="ECO:0000313" key="1">
    <source>
        <dbReference type="EMBL" id="CAH2717580.1"/>
    </source>
</evidence>
<dbReference type="InterPro" id="IPR047753">
    <property type="entry name" value="YtzI-like"/>
</dbReference>
<gene>
    <name evidence="1" type="ORF">BACCIP111895_04794</name>
</gene>